<organism evidence="1 2">
    <name type="scientific">Streptomyces lycii</name>
    <dbReference type="NCBI Taxonomy" id="2654337"/>
    <lineage>
        <taxon>Bacteria</taxon>
        <taxon>Bacillati</taxon>
        <taxon>Actinomycetota</taxon>
        <taxon>Actinomycetes</taxon>
        <taxon>Kitasatosporales</taxon>
        <taxon>Streptomycetaceae</taxon>
        <taxon>Streptomyces</taxon>
    </lineage>
</organism>
<name>A0ABQ7FFC5_9ACTN</name>
<dbReference type="Gene3D" id="2.60.20.10">
    <property type="entry name" value="Crystallins"/>
    <property type="match status" value="1"/>
</dbReference>
<comment type="caution">
    <text evidence="1">The sequence shown here is derived from an EMBL/GenBank/DDBJ whole genome shotgun (WGS) entry which is preliminary data.</text>
</comment>
<protein>
    <submittedName>
        <fullName evidence="1">Uncharacterized protein</fullName>
    </submittedName>
</protein>
<dbReference type="SUPFAM" id="SSF49695">
    <property type="entry name" value="gamma-Crystallin-like"/>
    <property type="match status" value="1"/>
</dbReference>
<keyword evidence="2" id="KW-1185">Reference proteome</keyword>
<gene>
    <name evidence="1" type="ORF">GCU69_24480</name>
</gene>
<evidence type="ECO:0000313" key="1">
    <source>
        <dbReference type="EMBL" id="KAF4406536.1"/>
    </source>
</evidence>
<accession>A0ABQ7FFC5</accession>
<sequence length="105" mass="11481">MLAFAVLGGPTPAQAGGQGSSNFYENANFGGYTIPVSGSGGTCINLASNWHNRISSIKYNTSKVHLYSLPNCWQESGYPDQSYTAYEVPYVGDQMNDRAKSFRIW</sequence>
<reference evidence="1 2" key="1">
    <citation type="submission" date="2019-10" db="EMBL/GenBank/DDBJ databases">
        <title>Streptomyces tenebrisbrunneis sp.nov., an endogenous actinomycete isolated from of Lycium ruthenicum.</title>
        <authorList>
            <person name="Ma L."/>
        </authorList>
    </citation>
    <scope>NUCLEOTIDE SEQUENCE [LARGE SCALE GENOMIC DNA]</scope>
    <source>
        <strain evidence="1 2">TRM 66187</strain>
    </source>
</reference>
<dbReference type="Proteomes" id="UP000621266">
    <property type="component" value="Unassembled WGS sequence"/>
</dbReference>
<dbReference type="EMBL" id="WHPN01000362">
    <property type="protein sequence ID" value="KAF4406536.1"/>
    <property type="molecule type" value="Genomic_DNA"/>
</dbReference>
<evidence type="ECO:0000313" key="2">
    <source>
        <dbReference type="Proteomes" id="UP000621266"/>
    </source>
</evidence>
<dbReference type="InterPro" id="IPR011024">
    <property type="entry name" value="G_crystallin-like"/>
</dbReference>
<dbReference type="RefSeq" id="WP_098753138.1">
    <property type="nucleotide sequence ID" value="NZ_WHPN01000362.1"/>
</dbReference>
<proteinExistence type="predicted"/>